<dbReference type="Pfam" id="PF13865">
    <property type="entry name" value="FoP_duplication"/>
    <property type="match status" value="1"/>
</dbReference>
<dbReference type="STRING" id="27342.A0A0H2RY52"/>
<dbReference type="OrthoDB" id="5382468at2759"/>
<dbReference type="InParanoid" id="A0A0H2RY52"/>
<evidence type="ECO:0000259" key="4">
    <source>
        <dbReference type="PROSITE" id="PS50102"/>
    </source>
</evidence>
<sequence length="262" mass="28437">MARTSSARKPYERPSSRTTEGLWMHDRAPGVPSAVLNTTGKATGTTVDTKLVVSNLHYNITSKDLIDIFGQVGTLVDEPKIKLPFLSFVDIDTFLLFGPVYAHARTNIQYDKSGRSTGIAFIHYETAAEASKAMRNYDGKLAKGERMSIAYDAHRHPGTRRVVSAPGSLADRIQKPPLLARLGAEPAKKAKDTSSKAPTETGPVRTKKSKRGGATGGNPRPEKFKKEAKTQEDLDKELDAFMAEDAPVPKPAETNGGDIEMA</sequence>
<organism evidence="5 6">
    <name type="scientific">Schizopora paradoxa</name>
    <dbReference type="NCBI Taxonomy" id="27342"/>
    <lineage>
        <taxon>Eukaryota</taxon>
        <taxon>Fungi</taxon>
        <taxon>Dikarya</taxon>
        <taxon>Basidiomycota</taxon>
        <taxon>Agaricomycotina</taxon>
        <taxon>Agaricomycetes</taxon>
        <taxon>Hymenochaetales</taxon>
        <taxon>Schizoporaceae</taxon>
        <taxon>Schizopora</taxon>
    </lineage>
</organism>
<dbReference type="Gene3D" id="3.30.70.330">
    <property type="match status" value="1"/>
</dbReference>
<dbReference type="PANTHER" id="PTHR19965:SF82">
    <property type="entry name" value="THO COMPLEX SUBUNIT 4"/>
    <property type="match status" value="1"/>
</dbReference>
<dbReference type="PROSITE" id="PS50102">
    <property type="entry name" value="RRM"/>
    <property type="match status" value="1"/>
</dbReference>
<feature type="region of interest" description="Disordered" evidence="3">
    <location>
        <begin position="158"/>
        <end position="262"/>
    </location>
</feature>
<feature type="domain" description="RRM" evidence="4">
    <location>
        <begin position="49"/>
        <end position="154"/>
    </location>
</feature>
<dbReference type="InterPro" id="IPR012677">
    <property type="entry name" value="Nucleotide-bd_a/b_plait_sf"/>
</dbReference>
<accession>A0A0H2RY52</accession>
<gene>
    <name evidence="5" type="ORF">SCHPADRAFT_939589</name>
</gene>
<reference evidence="5 6" key="1">
    <citation type="submission" date="2015-04" db="EMBL/GenBank/DDBJ databases">
        <title>Complete genome sequence of Schizopora paradoxa KUC8140, a cosmopolitan wood degrader in East Asia.</title>
        <authorList>
            <consortium name="DOE Joint Genome Institute"/>
            <person name="Min B."/>
            <person name="Park H."/>
            <person name="Jang Y."/>
            <person name="Kim J.-J."/>
            <person name="Kim K.H."/>
            <person name="Pangilinan J."/>
            <person name="Lipzen A."/>
            <person name="Riley R."/>
            <person name="Grigoriev I.V."/>
            <person name="Spatafora J.W."/>
            <person name="Choi I.-G."/>
        </authorList>
    </citation>
    <scope>NUCLEOTIDE SEQUENCE [LARGE SCALE GENOMIC DNA]</scope>
    <source>
        <strain evidence="5 6">KUC8140</strain>
    </source>
</reference>
<dbReference type="PANTHER" id="PTHR19965">
    <property type="entry name" value="RNA AND EXPORT FACTOR BINDING PROTEIN"/>
    <property type="match status" value="1"/>
</dbReference>
<dbReference type="GO" id="GO:0003729">
    <property type="term" value="F:mRNA binding"/>
    <property type="evidence" value="ECO:0007669"/>
    <property type="project" value="TreeGrafter"/>
</dbReference>
<dbReference type="InterPro" id="IPR035979">
    <property type="entry name" value="RBD_domain_sf"/>
</dbReference>
<dbReference type="InterPro" id="IPR051229">
    <property type="entry name" value="ALYREF_mRNA_export"/>
</dbReference>
<feature type="compositionally biased region" description="Basic and acidic residues" evidence="3">
    <location>
        <begin position="220"/>
        <end position="239"/>
    </location>
</feature>
<dbReference type="Proteomes" id="UP000053477">
    <property type="component" value="Unassembled WGS sequence"/>
</dbReference>
<dbReference type="AlphaFoldDB" id="A0A0H2RY52"/>
<evidence type="ECO:0000256" key="3">
    <source>
        <dbReference type="SAM" id="MobiDB-lite"/>
    </source>
</evidence>
<evidence type="ECO:0000313" key="5">
    <source>
        <dbReference type="EMBL" id="KLO14403.1"/>
    </source>
</evidence>
<evidence type="ECO:0000256" key="2">
    <source>
        <dbReference type="PROSITE-ProRule" id="PRU00176"/>
    </source>
</evidence>
<dbReference type="SMART" id="SM00360">
    <property type="entry name" value="RRM"/>
    <property type="match status" value="1"/>
</dbReference>
<dbReference type="InterPro" id="IPR025715">
    <property type="entry name" value="FoP_C"/>
</dbReference>
<protein>
    <recommendedName>
        <fullName evidence="4">RRM domain-containing protein</fullName>
    </recommendedName>
</protein>
<keyword evidence="1 2" id="KW-0694">RNA-binding</keyword>
<dbReference type="Pfam" id="PF00076">
    <property type="entry name" value="RRM_1"/>
    <property type="match status" value="1"/>
</dbReference>
<evidence type="ECO:0000256" key="1">
    <source>
        <dbReference type="ARBA" id="ARBA00022884"/>
    </source>
</evidence>
<name>A0A0H2RY52_9AGAM</name>
<dbReference type="InterPro" id="IPR000504">
    <property type="entry name" value="RRM_dom"/>
</dbReference>
<evidence type="ECO:0000313" key="6">
    <source>
        <dbReference type="Proteomes" id="UP000053477"/>
    </source>
</evidence>
<proteinExistence type="predicted"/>
<dbReference type="EMBL" id="KQ085944">
    <property type="protein sequence ID" value="KLO14403.1"/>
    <property type="molecule type" value="Genomic_DNA"/>
</dbReference>
<keyword evidence="6" id="KW-1185">Reference proteome</keyword>
<dbReference type="SUPFAM" id="SSF54928">
    <property type="entry name" value="RNA-binding domain, RBD"/>
    <property type="match status" value="1"/>
</dbReference>
<feature type="region of interest" description="Disordered" evidence="3">
    <location>
        <begin position="1"/>
        <end position="24"/>
    </location>
</feature>
<dbReference type="GO" id="GO:0005634">
    <property type="term" value="C:nucleus"/>
    <property type="evidence" value="ECO:0007669"/>
    <property type="project" value="TreeGrafter"/>
</dbReference>